<dbReference type="GO" id="GO:0003677">
    <property type="term" value="F:DNA binding"/>
    <property type="evidence" value="ECO:0007669"/>
    <property type="project" value="UniProtKB-UniRule"/>
</dbReference>
<evidence type="ECO:0000256" key="4">
    <source>
        <dbReference type="ARBA" id="ARBA00022741"/>
    </source>
</evidence>
<dbReference type="NCBIfam" id="TIGR00665">
    <property type="entry name" value="DnaB"/>
    <property type="match status" value="1"/>
</dbReference>
<dbReference type="EMBL" id="JADHQA010000001">
    <property type="protein sequence ID" value="MBL6819629.1"/>
    <property type="molecule type" value="Genomic_DNA"/>
</dbReference>
<dbReference type="GO" id="GO:0006269">
    <property type="term" value="P:DNA replication, synthesis of primer"/>
    <property type="evidence" value="ECO:0007669"/>
    <property type="project" value="UniProtKB-UniRule"/>
</dbReference>
<dbReference type="EC" id="5.6.2.3" evidence="11 12"/>
<dbReference type="PROSITE" id="PS51199">
    <property type="entry name" value="SF4_HELICASE"/>
    <property type="match status" value="1"/>
</dbReference>
<keyword evidence="6 12" id="KW-0347">Helicase</keyword>
<dbReference type="GO" id="GO:0016787">
    <property type="term" value="F:hydrolase activity"/>
    <property type="evidence" value="ECO:0007669"/>
    <property type="project" value="UniProtKB-KW"/>
</dbReference>
<evidence type="ECO:0000313" key="14">
    <source>
        <dbReference type="EMBL" id="MBL6819629.1"/>
    </source>
</evidence>
<accession>A0A937IGA5</accession>
<feature type="domain" description="SF4 helicase" evidence="13">
    <location>
        <begin position="173"/>
        <end position="443"/>
    </location>
</feature>
<keyword evidence="4 12" id="KW-0547">Nucleotide-binding</keyword>
<gene>
    <name evidence="14" type="primary">dnaB</name>
    <name evidence="14" type="ORF">ISQ61_00055</name>
</gene>
<keyword evidence="3 12" id="KW-0235">DNA replication</keyword>
<organism evidence="14 15">
    <name type="scientific">SAR86 cluster bacterium</name>
    <dbReference type="NCBI Taxonomy" id="2030880"/>
    <lineage>
        <taxon>Bacteria</taxon>
        <taxon>Pseudomonadati</taxon>
        <taxon>Pseudomonadota</taxon>
        <taxon>Gammaproteobacteria</taxon>
        <taxon>SAR86 cluster</taxon>
    </lineage>
</organism>
<evidence type="ECO:0000259" key="13">
    <source>
        <dbReference type="PROSITE" id="PS51199"/>
    </source>
</evidence>
<comment type="function">
    <text evidence="12">The main replicative DNA helicase, it participates in initiation and elongation during chromosome replication. Travels ahead of the DNA replisome, separating dsDNA into templates for DNA synthesis. A processive ATP-dependent 5'-3' DNA helicase it has DNA-dependent ATPase activity.</text>
</comment>
<dbReference type="InterPro" id="IPR007694">
    <property type="entry name" value="DNA_helicase_DnaB-like_C"/>
</dbReference>
<sequence>MPSSNIEAEQAVLGSLLLSKEKYPEVDALLSSTDFESEVHKEIYECIKVLADQGKGIDHITVSKQLDRNNALQRVGGIDYLKELQTIPVSALAADSYANLVKDQSIDRNLRKVLQELINLSQDPKGKSSDEVLNEAESKIFELSENRSKEDSLKKIDVYVKETLDKLDHLSKKTGDLVGISSGFKAIDGVTQGLKPEELIVIAGRPSMGKTSLAMNIAENVAKEEDGCVLVFSLEMSSQSLTSRMIGSMAGISQQSIMLGRNLTDRQWEKIVEKSKRLGDMNIFIDDTANINPMEIRAKSRRLAKQFRKEGGVKLIVIDYIQLMQMPGRNDNRVNELSDISRALKHLAKEVKAPVIVLSQLNRSVEQRPNKRPQMSDLRDSGAIEQDADLIFMLYRDYVYKKEEEWKSVAEVRLVKHRNGPTKDLLLSFREELTKFGDLAPEIMNSYAQDRTSD</sequence>
<dbReference type="SUPFAM" id="SSF48024">
    <property type="entry name" value="N-terminal domain of DnaB helicase"/>
    <property type="match status" value="1"/>
</dbReference>
<dbReference type="GO" id="GO:1990077">
    <property type="term" value="C:primosome complex"/>
    <property type="evidence" value="ECO:0007669"/>
    <property type="project" value="UniProtKB-UniRule"/>
</dbReference>
<evidence type="ECO:0000313" key="15">
    <source>
        <dbReference type="Proteomes" id="UP000704935"/>
    </source>
</evidence>
<evidence type="ECO:0000256" key="8">
    <source>
        <dbReference type="ARBA" id="ARBA00023125"/>
    </source>
</evidence>
<dbReference type="CDD" id="cd00984">
    <property type="entry name" value="DnaB_C"/>
    <property type="match status" value="1"/>
</dbReference>
<dbReference type="Proteomes" id="UP000704935">
    <property type="component" value="Unassembled WGS sequence"/>
</dbReference>
<dbReference type="SUPFAM" id="SSF52540">
    <property type="entry name" value="P-loop containing nucleoside triphosphate hydrolases"/>
    <property type="match status" value="1"/>
</dbReference>
<evidence type="ECO:0000256" key="6">
    <source>
        <dbReference type="ARBA" id="ARBA00022806"/>
    </source>
</evidence>
<comment type="caution">
    <text evidence="14">The sequence shown here is derived from an EMBL/GenBank/DDBJ whole genome shotgun (WGS) entry which is preliminary data.</text>
</comment>
<keyword evidence="5 12" id="KW-0378">Hydrolase</keyword>
<dbReference type="GO" id="GO:0043139">
    <property type="term" value="F:5'-3' DNA helicase activity"/>
    <property type="evidence" value="ECO:0007669"/>
    <property type="project" value="UniProtKB-EC"/>
</dbReference>
<comment type="catalytic activity">
    <reaction evidence="10 12">
        <text>ATP + H2O = ADP + phosphate + H(+)</text>
        <dbReference type="Rhea" id="RHEA:13065"/>
        <dbReference type="ChEBI" id="CHEBI:15377"/>
        <dbReference type="ChEBI" id="CHEBI:15378"/>
        <dbReference type="ChEBI" id="CHEBI:30616"/>
        <dbReference type="ChEBI" id="CHEBI:43474"/>
        <dbReference type="ChEBI" id="CHEBI:456216"/>
        <dbReference type="EC" id="5.6.2.3"/>
    </reaction>
</comment>
<dbReference type="Gene3D" id="3.40.50.300">
    <property type="entry name" value="P-loop containing nucleotide triphosphate hydrolases"/>
    <property type="match status" value="1"/>
</dbReference>
<evidence type="ECO:0000256" key="2">
    <source>
        <dbReference type="ARBA" id="ARBA00022515"/>
    </source>
</evidence>
<evidence type="ECO:0000256" key="3">
    <source>
        <dbReference type="ARBA" id="ARBA00022705"/>
    </source>
</evidence>
<evidence type="ECO:0000256" key="5">
    <source>
        <dbReference type="ARBA" id="ARBA00022801"/>
    </source>
</evidence>
<evidence type="ECO:0000256" key="12">
    <source>
        <dbReference type="RuleBase" id="RU362085"/>
    </source>
</evidence>
<comment type="similarity">
    <text evidence="1 12">Belongs to the helicase family. DnaB subfamily.</text>
</comment>
<keyword evidence="9" id="KW-0413">Isomerase</keyword>
<proteinExistence type="inferred from homology"/>
<protein>
    <recommendedName>
        <fullName evidence="11 12">Replicative DNA helicase</fullName>
        <ecNumber evidence="11 12">5.6.2.3</ecNumber>
    </recommendedName>
</protein>
<evidence type="ECO:0000256" key="11">
    <source>
        <dbReference type="NCBIfam" id="TIGR00665"/>
    </source>
</evidence>
<keyword evidence="7 12" id="KW-0067">ATP-binding</keyword>
<dbReference type="Pfam" id="PF03796">
    <property type="entry name" value="DnaB_C"/>
    <property type="match status" value="1"/>
</dbReference>
<evidence type="ECO:0000256" key="10">
    <source>
        <dbReference type="ARBA" id="ARBA00048954"/>
    </source>
</evidence>
<dbReference type="Gene3D" id="1.10.860.10">
    <property type="entry name" value="DNAb Helicase, Chain A"/>
    <property type="match status" value="1"/>
</dbReference>
<reference evidence="14" key="1">
    <citation type="submission" date="2020-10" db="EMBL/GenBank/DDBJ databases">
        <title>Microbiome of the Black Sea water column analyzed by genome centric metagenomics.</title>
        <authorList>
            <person name="Cabello-Yeves P.J."/>
            <person name="Callieri C."/>
            <person name="Picazo A."/>
            <person name="Mehrshad M."/>
            <person name="Haro-Moreno J.M."/>
            <person name="Roda-Garcia J."/>
            <person name="Dzembekova N."/>
            <person name="Slabakova V."/>
            <person name="Slabakova N."/>
            <person name="Moncheva S."/>
            <person name="Rodriguez-Valera F."/>
        </authorList>
    </citation>
    <scope>NUCLEOTIDE SEQUENCE</scope>
    <source>
        <strain evidence="14">BS307-5m-G47</strain>
    </source>
</reference>
<dbReference type="InterPro" id="IPR027417">
    <property type="entry name" value="P-loop_NTPase"/>
</dbReference>
<dbReference type="InterPro" id="IPR003593">
    <property type="entry name" value="AAA+_ATPase"/>
</dbReference>
<dbReference type="Pfam" id="PF00772">
    <property type="entry name" value="DnaB"/>
    <property type="match status" value="1"/>
</dbReference>
<dbReference type="GO" id="GO:0005829">
    <property type="term" value="C:cytosol"/>
    <property type="evidence" value="ECO:0007669"/>
    <property type="project" value="TreeGrafter"/>
</dbReference>
<dbReference type="SMART" id="SM00382">
    <property type="entry name" value="AAA"/>
    <property type="match status" value="1"/>
</dbReference>
<keyword evidence="2 12" id="KW-0639">Primosome</keyword>
<evidence type="ECO:0000256" key="7">
    <source>
        <dbReference type="ARBA" id="ARBA00022840"/>
    </source>
</evidence>
<dbReference type="PANTHER" id="PTHR30153">
    <property type="entry name" value="REPLICATIVE DNA HELICASE DNAB"/>
    <property type="match status" value="1"/>
</dbReference>
<dbReference type="InterPro" id="IPR007692">
    <property type="entry name" value="DNA_helicase_DnaB"/>
</dbReference>
<dbReference type="InterPro" id="IPR007693">
    <property type="entry name" value="DNA_helicase_DnaB-like_N"/>
</dbReference>
<dbReference type="AlphaFoldDB" id="A0A937IGA5"/>
<dbReference type="InterPro" id="IPR016136">
    <property type="entry name" value="DNA_helicase_N/primase_C"/>
</dbReference>
<dbReference type="PANTHER" id="PTHR30153:SF2">
    <property type="entry name" value="REPLICATIVE DNA HELICASE"/>
    <property type="match status" value="1"/>
</dbReference>
<evidence type="ECO:0000256" key="1">
    <source>
        <dbReference type="ARBA" id="ARBA00008428"/>
    </source>
</evidence>
<dbReference type="InterPro" id="IPR036185">
    <property type="entry name" value="DNA_heli_DnaB-like_N_sf"/>
</dbReference>
<dbReference type="GO" id="GO:0005524">
    <property type="term" value="F:ATP binding"/>
    <property type="evidence" value="ECO:0007669"/>
    <property type="project" value="UniProtKB-UniRule"/>
</dbReference>
<keyword evidence="8 12" id="KW-0238">DNA-binding</keyword>
<evidence type="ECO:0000256" key="9">
    <source>
        <dbReference type="ARBA" id="ARBA00023235"/>
    </source>
</evidence>
<name>A0A937IGA5_9GAMM</name>